<evidence type="ECO:0000259" key="5">
    <source>
        <dbReference type="PROSITE" id="PS50043"/>
    </source>
</evidence>
<dbReference type="InterPro" id="IPR016032">
    <property type="entry name" value="Sig_transdc_resp-reg_C-effctor"/>
</dbReference>
<dbReference type="PANTHER" id="PTHR44688:SF16">
    <property type="entry name" value="DNA-BINDING TRANSCRIPTIONAL ACTIVATOR DEVR_DOSR"/>
    <property type="match status" value="1"/>
</dbReference>
<dbReference type="InterPro" id="IPR000700">
    <property type="entry name" value="PAS-assoc_C"/>
</dbReference>
<dbReference type="Pfam" id="PF13426">
    <property type="entry name" value="PAS_9"/>
    <property type="match status" value="1"/>
</dbReference>
<keyword evidence="1" id="KW-0805">Transcription regulation</keyword>
<dbReference type="Pfam" id="PF00196">
    <property type="entry name" value="GerE"/>
    <property type="match status" value="1"/>
</dbReference>
<dbReference type="AlphaFoldDB" id="A0A286TWH5"/>
<gene>
    <name evidence="7" type="ORF">SCALIN_C07_0041</name>
</gene>
<evidence type="ECO:0000313" key="8">
    <source>
        <dbReference type="Proteomes" id="UP000218542"/>
    </source>
</evidence>
<dbReference type="InterPro" id="IPR000014">
    <property type="entry name" value="PAS"/>
</dbReference>
<keyword evidence="2" id="KW-0238">DNA-binding</keyword>
<name>A0A286TWH5_9BACT</name>
<dbReference type="InterPro" id="IPR000792">
    <property type="entry name" value="Tscrpt_reg_LuxR_C"/>
</dbReference>
<dbReference type="EMBL" id="BAOS01000007">
    <property type="protein sequence ID" value="GAX60230.1"/>
    <property type="molecule type" value="Genomic_DNA"/>
</dbReference>
<dbReference type="GO" id="GO:0003677">
    <property type="term" value="F:DNA binding"/>
    <property type="evidence" value="ECO:0007669"/>
    <property type="project" value="UniProtKB-KW"/>
</dbReference>
<keyword evidence="3" id="KW-0804">Transcription</keyword>
<dbReference type="PANTHER" id="PTHR44688">
    <property type="entry name" value="DNA-BINDING TRANSCRIPTIONAL ACTIVATOR DEVR_DOSR"/>
    <property type="match status" value="1"/>
</dbReference>
<evidence type="ECO:0000256" key="1">
    <source>
        <dbReference type="ARBA" id="ARBA00023015"/>
    </source>
</evidence>
<evidence type="ECO:0000313" key="7">
    <source>
        <dbReference type="EMBL" id="GAX60230.1"/>
    </source>
</evidence>
<dbReference type="PROSITE" id="PS50043">
    <property type="entry name" value="HTH_LUXR_2"/>
    <property type="match status" value="1"/>
</dbReference>
<sequence length="313" mass="36182">MQNQSDDSIKATNKYLEQRVLRSSDNLLNVNRILQKELDKRKLLEQELLISKKTLGAVFNGIQDGICIIDLEYNIIKANRTMEKWYSHSLPLVKQKCHNVFYGKSEPCLDCPVIRTFNNDTYEYELITYTGPKEGINFLERHTFPLKDDKNNITGLVEYVRDITKYKKAEKTLEEQKKDLELKNNAMREVLGQIEIEKKQMEDNIIVNAENLLLPIIQKLKLKGELSKYIDLLQKNIRELTSSFGIKLTEIESKLTSREIEICDMIRNGLTSKEIAGLLNITYGTAERHRANIRNKLGIVGKNVNLSSFLKTL</sequence>
<accession>A0A286TWH5</accession>
<dbReference type="OrthoDB" id="9797341at2"/>
<dbReference type="Gene3D" id="3.30.450.20">
    <property type="entry name" value="PAS domain"/>
    <property type="match status" value="1"/>
</dbReference>
<proteinExistence type="predicted"/>
<dbReference type="SUPFAM" id="SSF46894">
    <property type="entry name" value="C-terminal effector domain of the bipartite response regulators"/>
    <property type="match status" value="1"/>
</dbReference>
<feature type="coiled-coil region" evidence="4">
    <location>
        <begin position="156"/>
        <end position="204"/>
    </location>
</feature>
<dbReference type="InterPro" id="IPR035965">
    <property type="entry name" value="PAS-like_dom_sf"/>
</dbReference>
<dbReference type="PROSITE" id="PS50113">
    <property type="entry name" value="PAC"/>
    <property type="match status" value="1"/>
</dbReference>
<evidence type="ECO:0000256" key="4">
    <source>
        <dbReference type="SAM" id="Coils"/>
    </source>
</evidence>
<dbReference type="InterPro" id="IPR036388">
    <property type="entry name" value="WH-like_DNA-bd_sf"/>
</dbReference>
<evidence type="ECO:0000256" key="2">
    <source>
        <dbReference type="ARBA" id="ARBA00023125"/>
    </source>
</evidence>
<dbReference type="SMART" id="SM00421">
    <property type="entry name" value="HTH_LUXR"/>
    <property type="match status" value="1"/>
</dbReference>
<comment type="caution">
    <text evidence="7">The sequence shown here is derived from an EMBL/GenBank/DDBJ whole genome shotgun (WGS) entry which is preliminary data.</text>
</comment>
<dbReference type="GO" id="GO:0006355">
    <property type="term" value="P:regulation of DNA-templated transcription"/>
    <property type="evidence" value="ECO:0007669"/>
    <property type="project" value="InterPro"/>
</dbReference>
<feature type="domain" description="HTH luxR-type" evidence="5">
    <location>
        <begin position="248"/>
        <end position="313"/>
    </location>
</feature>
<keyword evidence="8" id="KW-1185">Reference proteome</keyword>
<dbReference type="SUPFAM" id="SSF55785">
    <property type="entry name" value="PYP-like sensor domain (PAS domain)"/>
    <property type="match status" value="1"/>
</dbReference>
<dbReference type="CDD" id="cd00130">
    <property type="entry name" value="PAS"/>
    <property type="match status" value="1"/>
</dbReference>
<evidence type="ECO:0000256" key="3">
    <source>
        <dbReference type="ARBA" id="ARBA00023163"/>
    </source>
</evidence>
<dbReference type="CDD" id="cd06170">
    <property type="entry name" value="LuxR_C_like"/>
    <property type="match status" value="1"/>
</dbReference>
<evidence type="ECO:0000259" key="6">
    <source>
        <dbReference type="PROSITE" id="PS50113"/>
    </source>
</evidence>
<keyword evidence="4" id="KW-0175">Coiled coil</keyword>
<organism evidence="7 8">
    <name type="scientific">Candidatus Scalindua japonica</name>
    <dbReference type="NCBI Taxonomy" id="1284222"/>
    <lineage>
        <taxon>Bacteria</taxon>
        <taxon>Pseudomonadati</taxon>
        <taxon>Planctomycetota</taxon>
        <taxon>Candidatus Brocadiia</taxon>
        <taxon>Candidatus Brocadiales</taxon>
        <taxon>Candidatus Scalinduaceae</taxon>
        <taxon>Candidatus Scalindua</taxon>
    </lineage>
</organism>
<dbReference type="RefSeq" id="WP_096893521.1">
    <property type="nucleotide sequence ID" value="NZ_BAOS01000007.1"/>
</dbReference>
<feature type="domain" description="PAC" evidence="6">
    <location>
        <begin position="120"/>
        <end position="175"/>
    </location>
</feature>
<protein>
    <submittedName>
        <fullName evidence="7">Uncharacterized protein</fullName>
    </submittedName>
</protein>
<dbReference type="Gene3D" id="1.10.10.10">
    <property type="entry name" value="Winged helix-like DNA-binding domain superfamily/Winged helix DNA-binding domain"/>
    <property type="match status" value="1"/>
</dbReference>
<dbReference type="Proteomes" id="UP000218542">
    <property type="component" value="Unassembled WGS sequence"/>
</dbReference>
<reference evidence="7 8" key="1">
    <citation type="journal article" date="2017" name="Environ. Microbiol. Rep.">
        <title>Genetic diversity of marine anaerobic ammonium-oxidizing bacteria as revealed by genomic and proteomic analyses of 'Candidatus Scalindua japonica'.</title>
        <authorList>
            <person name="Oshiki M."/>
            <person name="Mizuto K."/>
            <person name="Kimura Z."/>
            <person name="Kindaichi T."/>
            <person name="Satoh H."/>
            <person name="Okabe S."/>
        </authorList>
    </citation>
    <scope>NUCLEOTIDE SEQUENCE [LARGE SCALE GENOMIC DNA]</scope>
    <source>
        <strain evidence="8">husup-a2</strain>
    </source>
</reference>
<dbReference type="PRINTS" id="PR00038">
    <property type="entry name" value="HTHLUXR"/>
</dbReference>